<dbReference type="Gene3D" id="2.80.10.50">
    <property type="match status" value="1"/>
</dbReference>
<dbReference type="SUPFAM" id="SSF50386">
    <property type="entry name" value="STI-like"/>
    <property type="match status" value="1"/>
</dbReference>
<dbReference type="AlphaFoldDB" id="A0A8X7PKB4"/>
<accession>A0A8X7PKB4</accession>
<sequence>MTPIQLVKLIDKQIHNWCLTVSATGHRNYEALLQRWQSGRSVRVGFAFPPTLIPPLPFAVVRTNSDITIEFKANACNEFSKFWEVDENSAFPEEPGVKINGNPREQNSQFKIEKVGEEDGTNIYRFTTSNGTVGAIPGPLFSPLLVLTKDVAKTIFVKFVKYNDATTTDVITSTSRVEKL</sequence>
<dbReference type="EMBL" id="JAAMPC010000016">
    <property type="protein sequence ID" value="KAG2254014.1"/>
    <property type="molecule type" value="Genomic_DNA"/>
</dbReference>
<dbReference type="Pfam" id="PF00197">
    <property type="entry name" value="Kunitz_legume"/>
    <property type="match status" value="1"/>
</dbReference>
<dbReference type="GO" id="GO:0004866">
    <property type="term" value="F:endopeptidase inhibitor activity"/>
    <property type="evidence" value="ECO:0007669"/>
    <property type="project" value="InterPro"/>
</dbReference>
<reference evidence="1 2" key="1">
    <citation type="submission" date="2020-02" db="EMBL/GenBank/DDBJ databases">
        <authorList>
            <person name="Ma Q."/>
            <person name="Huang Y."/>
            <person name="Song X."/>
            <person name="Pei D."/>
        </authorList>
    </citation>
    <scope>NUCLEOTIDE SEQUENCE [LARGE SCALE GENOMIC DNA]</scope>
    <source>
        <strain evidence="1">Sxm20200214</strain>
        <tissue evidence="1">Leaf</tissue>
    </source>
</reference>
<dbReference type="InterPro" id="IPR002160">
    <property type="entry name" value="Prot_inh_Kunz-lg"/>
</dbReference>
<name>A0A8X7PKB4_BRACI</name>
<dbReference type="Proteomes" id="UP000886595">
    <property type="component" value="Unassembled WGS sequence"/>
</dbReference>
<evidence type="ECO:0000313" key="1">
    <source>
        <dbReference type="EMBL" id="KAG2254014.1"/>
    </source>
</evidence>
<proteinExistence type="predicted"/>
<keyword evidence="2" id="KW-1185">Reference proteome</keyword>
<dbReference type="SMART" id="SM00452">
    <property type="entry name" value="STI"/>
    <property type="match status" value="1"/>
</dbReference>
<organism evidence="1 2">
    <name type="scientific">Brassica carinata</name>
    <name type="common">Ethiopian mustard</name>
    <name type="synonym">Abyssinian cabbage</name>
    <dbReference type="NCBI Taxonomy" id="52824"/>
    <lineage>
        <taxon>Eukaryota</taxon>
        <taxon>Viridiplantae</taxon>
        <taxon>Streptophyta</taxon>
        <taxon>Embryophyta</taxon>
        <taxon>Tracheophyta</taxon>
        <taxon>Spermatophyta</taxon>
        <taxon>Magnoliopsida</taxon>
        <taxon>eudicotyledons</taxon>
        <taxon>Gunneridae</taxon>
        <taxon>Pentapetalae</taxon>
        <taxon>rosids</taxon>
        <taxon>malvids</taxon>
        <taxon>Brassicales</taxon>
        <taxon>Brassicaceae</taxon>
        <taxon>Brassiceae</taxon>
        <taxon>Brassica</taxon>
    </lineage>
</organism>
<protein>
    <submittedName>
        <fullName evidence="1">Uncharacterized protein</fullName>
    </submittedName>
</protein>
<dbReference type="InterPro" id="IPR011065">
    <property type="entry name" value="Kunitz_inhibitor_STI-like_sf"/>
</dbReference>
<gene>
    <name evidence="1" type="ORF">Bca52824_084150</name>
</gene>
<comment type="caution">
    <text evidence="1">The sequence shown here is derived from an EMBL/GenBank/DDBJ whole genome shotgun (WGS) entry which is preliminary data.</text>
</comment>
<evidence type="ECO:0000313" key="2">
    <source>
        <dbReference type="Proteomes" id="UP000886595"/>
    </source>
</evidence>